<reference evidence="8" key="2">
    <citation type="submission" date="2020-09" db="EMBL/GenBank/DDBJ databases">
        <authorList>
            <person name="Sun Q."/>
            <person name="Kim S."/>
        </authorList>
    </citation>
    <scope>NUCLEOTIDE SEQUENCE</scope>
    <source>
        <strain evidence="8">KCTC 23310</strain>
    </source>
</reference>
<organism evidence="8 9">
    <name type="scientific">Neogemmobacter tilapiae</name>
    <dbReference type="NCBI Taxonomy" id="875041"/>
    <lineage>
        <taxon>Bacteria</taxon>
        <taxon>Pseudomonadati</taxon>
        <taxon>Pseudomonadota</taxon>
        <taxon>Alphaproteobacteria</taxon>
        <taxon>Rhodobacterales</taxon>
        <taxon>Paracoccaceae</taxon>
        <taxon>Neogemmobacter</taxon>
    </lineage>
</organism>
<accession>A0A918TUZ4</accession>
<protein>
    <recommendedName>
        <fullName evidence="7">RNA polymerase sigma factor 70 region 4 type 2 domain-containing protein</fullName>
    </recommendedName>
</protein>
<keyword evidence="3" id="KW-0731">Sigma factor</keyword>
<dbReference type="InterPro" id="IPR013324">
    <property type="entry name" value="RNA_pol_sigma_r3/r4-like"/>
</dbReference>
<dbReference type="Gene3D" id="1.10.10.10">
    <property type="entry name" value="Winged helix-like DNA-binding domain superfamily/Winged helix DNA-binding domain"/>
    <property type="match status" value="1"/>
</dbReference>
<name>A0A918TUZ4_9RHOB</name>
<dbReference type="Pfam" id="PF08281">
    <property type="entry name" value="Sigma70_r4_2"/>
    <property type="match status" value="1"/>
</dbReference>
<evidence type="ECO:0000313" key="9">
    <source>
        <dbReference type="Proteomes" id="UP000638981"/>
    </source>
</evidence>
<evidence type="ECO:0000259" key="7">
    <source>
        <dbReference type="Pfam" id="PF08281"/>
    </source>
</evidence>
<dbReference type="SUPFAM" id="SSF88946">
    <property type="entry name" value="Sigma2 domain of RNA polymerase sigma factors"/>
    <property type="match status" value="1"/>
</dbReference>
<dbReference type="InterPro" id="IPR013249">
    <property type="entry name" value="RNA_pol_sigma70_r4_t2"/>
</dbReference>
<reference evidence="8" key="1">
    <citation type="journal article" date="2014" name="Int. J. Syst. Evol. Microbiol.">
        <title>Complete genome sequence of Corynebacterium casei LMG S-19264T (=DSM 44701T), isolated from a smear-ripened cheese.</title>
        <authorList>
            <consortium name="US DOE Joint Genome Institute (JGI-PGF)"/>
            <person name="Walter F."/>
            <person name="Albersmeier A."/>
            <person name="Kalinowski J."/>
            <person name="Ruckert C."/>
        </authorList>
    </citation>
    <scope>NUCLEOTIDE SEQUENCE</scope>
    <source>
        <strain evidence="8">KCTC 23310</strain>
    </source>
</reference>
<proteinExistence type="inferred from homology"/>
<evidence type="ECO:0000256" key="4">
    <source>
        <dbReference type="ARBA" id="ARBA00023125"/>
    </source>
</evidence>
<dbReference type="SUPFAM" id="SSF88659">
    <property type="entry name" value="Sigma3 and sigma4 domains of RNA polymerase sigma factors"/>
    <property type="match status" value="1"/>
</dbReference>
<dbReference type="PANTHER" id="PTHR43133">
    <property type="entry name" value="RNA POLYMERASE ECF-TYPE SIGMA FACTO"/>
    <property type="match status" value="1"/>
</dbReference>
<dbReference type="Proteomes" id="UP000638981">
    <property type="component" value="Unassembled WGS sequence"/>
</dbReference>
<keyword evidence="4" id="KW-0238">DNA-binding</keyword>
<dbReference type="RefSeq" id="WP_189412840.1">
    <property type="nucleotide sequence ID" value="NZ_BMYJ01000011.1"/>
</dbReference>
<keyword evidence="9" id="KW-1185">Reference proteome</keyword>
<dbReference type="InterPro" id="IPR013325">
    <property type="entry name" value="RNA_pol_sigma_r2"/>
</dbReference>
<keyword evidence="2" id="KW-0805">Transcription regulation</keyword>
<dbReference type="InterPro" id="IPR036388">
    <property type="entry name" value="WH-like_DNA-bd_sf"/>
</dbReference>
<evidence type="ECO:0000313" key="8">
    <source>
        <dbReference type="EMBL" id="GHC64676.1"/>
    </source>
</evidence>
<feature type="region of interest" description="Disordered" evidence="6">
    <location>
        <begin position="184"/>
        <end position="212"/>
    </location>
</feature>
<comment type="caution">
    <text evidence="8">The sequence shown here is derived from an EMBL/GenBank/DDBJ whole genome shotgun (WGS) entry which is preliminary data.</text>
</comment>
<dbReference type="InterPro" id="IPR014284">
    <property type="entry name" value="RNA_pol_sigma-70_dom"/>
</dbReference>
<dbReference type="GO" id="GO:0006352">
    <property type="term" value="P:DNA-templated transcription initiation"/>
    <property type="evidence" value="ECO:0007669"/>
    <property type="project" value="InterPro"/>
</dbReference>
<dbReference type="EMBL" id="BMYJ01000011">
    <property type="protein sequence ID" value="GHC64676.1"/>
    <property type="molecule type" value="Genomic_DNA"/>
</dbReference>
<dbReference type="AlphaFoldDB" id="A0A918TUZ4"/>
<comment type="similarity">
    <text evidence="1">Belongs to the sigma-70 factor family. ECF subfamily.</text>
</comment>
<sequence>MYAATFFHDADGTSAVAEIDRIWRAEYPALIRRARRYARGQEDVAEAMVAQTALRILGHVRRGQLPISNMESLFYVSLRNTALDYWRGQNRRQRTFEPFPDLTPESARDTLDAPAQLLARQEMDRAMRAARQLAAHLRELFDLHIVEGRSYREIAERLDISEALARKRMQLARQALRRALDDIDPPKKVAPTVHNPKMRASFPFDTPKSARG</sequence>
<evidence type="ECO:0000256" key="2">
    <source>
        <dbReference type="ARBA" id="ARBA00023015"/>
    </source>
</evidence>
<dbReference type="InterPro" id="IPR039425">
    <property type="entry name" value="RNA_pol_sigma-70-like"/>
</dbReference>
<feature type="domain" description="RNA polymerase sigma factor 70 region 4 type 2" evidence="7">
    <location>
        <begin position="125"/>
        <end position="176"/>
    </location>
</feature>
<keyword evidence="5" id="KW-0804">Transcription</keyword>
<dbReference type="PANTHER" id="PTHR43133:SF8">
    <property type="entry name" value="RNA POLYMERASE SIGMA FACTOR HI_1459-RELATED"/>
    <property type="match status" value="1"/>
</dbReference>
<evidence type="ECO:0000256" key="5">
    <source>
        <dbReference type="ARBA" id="ARBA00023163"/>
    </source>
</evidence>
<dbReference type="Gene3D" id="1.10.1740.10">
    <property type="match status" value="1"/>
</dbReference>
<gene>
    <name evidence="8" type="ORF">GCM10007315_31450</name>
</gene>
<dbReference type="GO" id="GO:0003677">
    <property type="term" value="F:DNA binding"/>
    <property type="evidence" value="ECO:0007669"/>
    <property type="project" value="UniProtKB-KW"/>
</dbReference>
<evidence type="ECO:0000256" key="3">
    <source>
        <dbReference type="ARBA" id="ARBA00023082"/>
    </source>
</evidence>
<evidence type="ECO:0000256" key="6">
    <source>
        <dbReference type="SAM" id="MobiDB-lite"/>
    </source>
</evidence>
<evidence type="ECO:0000256" key="1">
    <source>
        <dbReference type="ARBA" id="ARBA00010641"/>
    </source>
</evidence>
<dbReference type="NCBIfam" id="TIGR02937">
    <property type="entry name" value="sigma70-ECF"/>
    <property type="match status" value="1"/>
</dbReference>
<dbReference type="GO" id="GO:0016987">
    <property type="term" value="F:sigma factor activity"/>
    <property type="evidence" value="ECO:0007669"/>
    <property type="project" value="UniProtKB-KW"/>
</dbReference>